<evidence type="ECO:0000313" key="5">
    <source>
        <dbReference type="EMBL" id="WPB87350.1"/>
    </source>
</evidence>
<evidence type="ECO:0000256" key="1">
    <source>
        <dbReference type="SAM" id="Coils"/>
    </source>
</evidence>
<gene>
    <name evidence="5" type="ORF">R9Z33_10805</name>
</gene>
<feature type="compositionally biased region" description="Basic and acidic residues" evidence="2">
    <location>
        <begin position="182"/>
        <end position="195"/>
    </location>
</feature>
<dbReference type="Pfam" id="PF09557">
    <property type="entry name" value="DUF2382"/>
    <property type="match status" value="1"/>
</dbReference>
<dbReference type="InterPro" id="IPR012312">
    <property type="entry name" value="Hemerythrin-like"/>
</dbReference>
<feature type="domain" description="Hemerythrin-like" evidence="3">
    <location>
        <begin position="14"/>
        <end position="120"/>
    </location>
</feature>
<reference evidence="5 6" key="1">
    <citation type="submission" date="2023-11" db="EMBL/GenBank/DDBJ databases">
        <title>Arctic aerobic anoxygenic photoheterotroph Sediminicoccus rosea KRV36 adapts its photosynthesis to long days of polar summer.</title>
        <authorList>
            <person name="Tomasch J."/>
            <person name="Kopejtka K."/>
            <person name="Bily T."/>
            <person name="Gardiner A.T."/>
            <person name="Gardian Z."/>
            <person name="Shivaramu S."/>
            <person name="Koblizek M."/>
            <person name="Engelhardt F."/>
            <person name="Kaftan D."/>
        </authorList>
    </citation>
    <scope>NUCLEOTIDE SEQUENCE [LARGE SCALE GENOMIC DNA]</scope>
    <source>
        <strain evidence="5 6">R-30</strain>
    </source>
</reference>
<protein>
    <submittedName>
        <fullName evidence="5">DUF2382 domain-containing protein</fullName>
    </submittedName>
</protein>
<keyword evidence="6" id="KW-1185">Reference proteome</keyword>
<evidence type="ECO:0000259" key="4">
    <source>
        <dbReference type="Pfam" id="PF09557"/>
    </source>
</evidence>
<feature type="region of interest" description="Disordered" evidence="2">
    <location>
        <begin position="142"/>
        <end position="195"/>
    </location>
</feature>
<feature type="coiled-coil region" evidence="1">
    <location>
        <begin position="32"/>
        <end position="88"/>
    </location>
</feature>
<feature type="domain" description="DUF2382" evidence="4">
    <location>
        <begin position="265"/>
        <end position="373"/>
    </location>
</feature>
<evidence type="ECO:0000313" key="6">
    <source>
        <dbReference type="Proteomes" id="UP001305521"/>
    </source>
</evidence>
<dbReference type="InterPro" id="IPR019060">
    <property type="entry name" value="DUF2382"/>
</dbReference>
<dbReference type="RefSeq" id="WP_318651303.1">
    <property type="nucleotide sequence ID" value="NZ_CP137852.1"/>
</dbReference>
<evidence type="ECO:0000256" key="2">
    <source>
        <dbReference type="SAM" id="MobiDB-lite"/>
    </source>
</evidence>
<sequence length="389" mass="44388">MTLRTLLQAAPARANELFAKMSETSDGAVKTRERLFAELKAELEQHARLEEEHLFPMLSRNPETRELAAEAKRENKELRASLAELDAMPKGDPAFAERLAALQKAFSQQARDERKELLPAVRRALSDEQMQGVTQRMEAGIAEAEQSRQDEAEERRMRARQEREQAEREARAAEEAVLAEAEAQRERAAGERRLREQARQLADTALRPMAATARAMDDLARQAGAGRRPEVPGMAFTRMLMWPWLNPTEAAVTTRREGVGPEEVIQLGEEVLDIGKRTENRGTARIRRFIVESAVEQEVTLRSERVVVERRRPVQDQVTGEILTELTLEVMETEEVPVIQKRQRLREEIVVRTERSERVEVVRDTLRRDEVAIEQPDARRAGRAARTAR</sequence>
<dbReference type="Proteomes" id="UP001305521">
    <property type="component" value="Chromosome"/>
</dbReference>
<dbReference type="EMBL" id="CP137852">
    <property type="protein sequence ID" value="WPB87350.1"/>
    <property type="molecule type" value="Genomic_DNA"/>
</dbReference>
<dbReference type="Pfam" id="PF01814">
    <property type="entry name" value="Hemerythrin"/>
    <property type="match status" value="1"/>
</dbReference>
<dbReference type="PANTHER" id="PTHR35585">
    <property type="entry name" value="HHE DOMAIN PROTEIN (AFU_ORTHOLOGUE AFUA_4G00730)"/>
    <property type="match status" value="1"/>
</dbReference>
<evidence type="ECO:0000259" key="3">
    <source>
        <dbReference type="Pfam" id="PF01814"/>
    </source>
</evidence>
<accession>A0ABZ0PP80</accession>
<organism evidence="5 6">
    <name type="scientific">Sediminicoccus rosea</name>
    <dbReference type="NCBI Taxonomy" id="1225128"/>
    <lineage>
        <taxon>Bacteria</taxon>
        <taxon>Pseudomonadati</taxon>
        <taxon>Pseudomonadota</taxon>
        <taxon>Alphaproteobacteria</taxon>
        <taxon>Acetobacterales</taxon>
        <taxon>Roseomonadaceae</taxon>
        <taxon>Sediminicoccus</taxon>
    </lineage>
</organism>
<proteinExistence type="predicted"/>
<keyword evidence="1" id="KW-0175">Coiled coil</keyword>
<dbReference type="PANTHER" id="PTHR35585:SF1">
    <property type="entry name" value="HHE DOMAIN PROTEIN (AFU_ORTHOLOGUE AFUA_4G00730)"/>
    <property type="match status" value="1"/>
</dbReference>
<feature type="compositionally biased region" description="Basic and acidic residues" evidence="2">
    <location>
        <begin position="145"/>
        <end position="174"/>
    </location>
</feature>
<dbReference type="Gene3D" id="1.20.120.520">
    <property type="entry name" value="nmb1532 protein domain like"/>
    <property type="match status" value="1"/>
</dbReference>
<name>A0ABZ0PP80_9PROT</name>